<keyword evidence="5" id="KW-1185">Reference proteome</keyword>
<dbReference type="AlphaFoldDB" id="A0A4Q1KZS1"/>
<dbReference type="Pfam" id="PF18962">
    <property type="entry name" value="Por_Secre_tail"/>
    <property type="match status" value="1"/>
</dbReference>
<keyword evidence="1 2" id="KW-0732">Signal</keyword>
<dbReference type="SUPFAM" id="SSF49265">
    <property type="entry name" value="Fibronectin type III"/>
    <property type="match status" value="1"/>
</dbReference>
<dbReference type="Gene3D" id="2.60.40.10">
    <property type="entry name" value="Immunoglobulins"/>
    <property type="match status" value="1"/>
</dbReference>
<evidence type="ECO:0000259" key="3">
    <source>
        <dbReference type="PROSITE" id="PS50853"/>
    </source>
</evidence>
<dbReference type="InterPro" id="IPR026444">
    <property type="entry name" value="Secre_tail"/>
</dbReference>
<evidence type="ECO:0000313" key="4">
    <source>
        <dbReference type="EMBL" id="RXR35375.1"/>
    </source>
</evidence>
<dbReference type="InterPro" id="IPR036116">
    <property type="entry name" value="FN3_sf"/>
</dbReference>
<dbReference type="InterPro" id="IPR013783">
    <property type="entry name" value="Ig-like_fold"/>
</dbReference>
<evidence type="ECO:0000256" key="2">
    <source>
        <dbReference type="SAM" id="SignalP"/>
    </source>
</evidence>
<feature type="chain" id="PRO_5021024647" evidence="2">
    <location>
        <begin position="24"/>
        <end position="317"/>
    </location>
</feature>
<dbReference type="CDD" id="cd00063">
    <property type="entry name" value="FN3"/>
    <property type="match status" value="1"/>
</dbReference>
<evidence type="ECO:0000256" key="1">
    <source>
        <dbReference type="ARBA" id="ARBA00022729"/>
    </source>
</evidence>
<feature type="domain" description="Fibronectin type-III" evidence="3">
    <location>
        <begin position="142"/>
        <end position="234"/>
    </location>
</feature>
<dbReference type="EMBL" id="SBKQ01000001">
    <property type="protein sequence ID" value="RXR35375.1"/>
    <property type="molecule type" value="Genomic_DNA"/>
</dbReference>
<protein>
    <submittedName>
        <fullName evidence="4">T9SS type A sorting domain-containing protein</fullName>
    </submittedName>
</protein>
<dbReference type="OrthoDB" id="6278496at2"/>
<evidence type="ECO:0000313" key="5">
    <source>
        <dbReference type="Proteomes" id="UP000289734"/>
    </source>
</evidence>
<organism evidence="4 5">
    <name type="scientific">Flavobacterium piscinae</name>
    <dbReference type="NCBI Taxonomy" id="2506424"/>
    <lineage>
        <taxon>Bacteria</taxon>
        <taxon>Pseudomonadati</taxon>
        <taxon>Bacteroidota</taxon>
        <taxon>Flavobacteriia</taxon>
        <taxon>Flavobacteriales</taxon>
        <taxon>Flavobacteriaceae</taxon>
        <taxon>Flavobacterium</taxon>
    </lineage>
</organism>
<feature type="signal peptide" evidence="2">
    <location>
        <begin position="1"/>
        <end position="23"/>
    </location>
</feature>
<proteinExistence type="predicted"/>
<comment type="caution">
    <text evidence="4">The sequence shown here is derived from an EMBL/GenBank/DDBJ whole genome shotgun (WGS) entry which is preliminary data.</text>
</comment>
<reference evidence="5" key="1">
    <citation type="submission" date="2019-01" db="EMBL/GenBank/DDBJ databases">
        <title>Cytophagaceae bacterium strain CAR-16.</title>
        <authorList>
            <person name="Chen W.-M."/>
        </authorList>
    </citation>
    <scope>NUCLEOTIDE SEQUENCE [LARGE SCALE GENOMIC DNA]</scope>
    <source>
        <strain evidence="5">ICH-30</strain>
    </source>
</reference>
<dbReference type="InterPro" id="IPR003961">
    <property type="entry name" value="FN3_dom"/>
</dbReference>
<gene>
    <name evidence="4" type="ORF">EQG68_00335</name>
</gene>
<dbReference type="RefSeq" id="WP_129462799.1">
    <property type="nucleotide sequence ID" value="NZ_SBKQ01000001.1"/>
</dbReference>
<sequence length="317" mass="35863">MKSNHINRFIFSFLFSFSLISNAQNNTCDVTEQCIYTVLLESLDNSGWNGNSMTFYQNGEAIKTIGLNFVDGSMFSDTVFLCDSSPFELVWNEGGNHPEQIKLRVISSFEQTIFTKNYGEGNPNSIIFSGISNCTTDCCFFWPFNLEFISSTETTALLSWGTDYNPQQYDIFLTTDLSENAQSNSSFITVNSNPAAISNLLPCTNYKYQVRYRCSELEQGLWSTESVLFSTECGLNLDENLFENLKVFPNPVVDFLSISNSSEINEIEIISALGQRIILLKINQQQTTLDLSILTSGIYFLKLISVEDYETIKIIKR</sequence>
<dbReference type="NCBIfam" id="TIGR04183">
    <property type="entry name" value="Por_Secre_tail"/>
    <property type="match status" value="1"/>
</dbReference>
<dbReference type="PROSITE" id="PS50853">
    <property type="entry name" value="FN3"/>
    <property type="match status" value="1"/>
</dbReference>
<dbReference type="Proteomes" id="UP000289734">
    <property type="component" value="Unassembled WGS sequence"/>
</dbReference>
<name>A0A4Q1KZS1_9FLAO</name>
<accession>A0A4Q1KZS1</accession>